<dbReference type="InterPro" id="IPR015252">
    <property type="entry name" value="BRCA2_hlx"/>
</dbReference>
<evidence type="ECO:0000256" key="6">
    <source>
        <dbReference type="SAM" id="MobiDB-lite"/>
    </source>
</evidence>
<feature type="compositionally biased region" description="Basic and acidic residues" evidence="6">
    <location>
        <begin position="604"/>
        <end position="616"/>
    </location>
</feature>
<dbReference type="GeneID" id="100038818"/>
<feature type="compositionally biased region" description="Polar residues" evidence="6">
    <location>
        <begin position="1220"/>
        <end position="1239"/>
    </location>
</feature>
<feature type="compositionally biased region" description="Basic and acidic residues" evidence="6">
    <location>
        <begin position="1130"/>
        <end position="1141"/>
    </location>
</feature>
<evidence type="ECO:0000256" key="4">
    <source>
        <dbReference type="ARBA" id="ARBA00023172"/>
    </source>
</evidence>
<dbReference type="CDD" id="cd04494">
    <property type="entry name" value="BRCA2DBD_OB2"/>
    <property type="match status" value="1"/>
</dbReference>
<dbReference type="InterPro" id="IPR015188">
    <property type="entry name" value="BRCA2_OB_3"/>
</dbReference>
<evidence type="ECO:0000313" key="10">
    <source>
        <dbReference type="RefSeq" id="XP_031753094.1"/>
    </source>
</evidence>
<dbReference type="GO" id="GO:0006355">
    <property type="term" value="P:regulation of DNA-templated transcription"/>
    <property type="evidence" value="ECO:0000318"/>
    <property type="project" value="GO_Central"/>
</dbReference>
<name>A0A6I8PRT1_XENTR</name>
<dbReference type="CTD" id="675"/>
<dbReference type="Gene3D" id="6.10.70.10">
    <property type="match status" value="1"/>
</dbReference>
<feature type="region of interest" description="Disordered" evidence="6">
    <location>
        <begin position="1103"/>
        <end position="1141"/>
    </location>
</feature>
<dbReference type="InterPro" id="IPR055077">
    <property type="entry name" value="BRCA2_TR2"/>
</dbReference>
<keyword evidence="4" id="KW-0233">DNA recombination</keyword>
<dbReference type="InterPro" id="IPR002093">
    <property type="entry name" value="BRCA2_repeat"/>
</dbReference>
<dbReference type="SMART" id="SM01341">
    <property type="entry name" value="Tower"/>
    <property type="match status" value="1"/>
</dbReference>
<dbReference type="SUPFAM" id="SSF81878">
    <property type="entry name" value="BRCA2 tower domain"/>
    <property type="match status" value="1"/>
</dbReference>
<dbReference type="CDD" id="cd04493">
    <property type="entry name" value="BRCA2DBD_OB1"/>
    <property type="match status" value="1"/>
</dbReference>
<dbReference type="PIRSF" id="PIRSF002397">
    <property type="entry name" value="BRCA2"/>
    <property type="match status" value="1"/>
</dbReference>
<dbReference type="Pfam" id="PF09104">
    <property type="entry name" value="BRCA-2_OB3"/>
    <property type="match status" value="1"/>
</dbReference>
<sequence length="3238" mass="359085">MAAPQLGKSVFYDLFSTHCSHSDLGPISLNWFEELTAEALPYKSRTCEDHECSLDDLHENNIKTPKLKSSIYSQLDSTPVIFKERLLSPLFASSLTELDKRQNATDNGNNVRLEKSNCTQMQHQASEVFSPSSRCLNESPAVIKEIFKTPLRNKYLHKTPQCDWKPDICSSLFCTPKLMKNQTGCIKESLGAEVDPEMSWSSSLATPPSPTVIIAHANDQPSGNKHAAIVQSLFPNCENMEANNLPPPETGTQNEDRQICGMGSVIQKIPERSSSIDSIITGLEKPGSCSASKTVPEASAISSRAAWKKTVANTVKDEEVSRTVENALEGMEDVLSIFFASEKTPGLRKLKNSTQARRKVESIKSQKCQVSLFKAEEGESILVPLDEHHKCDHEMLMKPEQDYKMNAVNQKIAKETTPYEWSQLNICELDITQSQDSTLHAANLCCEDITVNKSDTCNITEAEKQEEVNEPSTDNVLSNKVGKESTLNVNCINADLNNMASSSNNSVHSLNLSQCEKMDSSEISNSEVGCITKLTTHPAKITTGELSSVDDCAKKPQERVTISTSFSTLKKQSKFMYSVNTVLTGHIASNTSIATRRSLNSHLSSDEPKPHIKENQNEPESNAKYYSNGLQKPVFLEKENDNKGISLCKTISDGQNTSEGARAPDYFEERVPETKDRCKATLSIREKVVATANCFARKQLETDYPEDASAQHEALQFHAKQYVSCSMLNSNVSNDMQIKPQVLTQACDFRSSAENLVEKTKNQLRRNEDQSFSSTGIGKKPASGEKLVGDCNEGSFLHVKQEISAAQALVGNGYETRDTPDVTSDHTRSVISNHGKSLWEEETALTELPVPEILSKTFKGFKTASNKKIHISDKNIVKGCDLFKEIEFGIGDAKPCNEENKEPLKKTPFDVPGYETNLKGFKTASNKEINVSENKFAKGRLLFKDIEEESGQTTAIMAKDNELFIKPASSNKPDIFKSTCIKGMNPSENLDSMPPKKGDVQQSAGLKHSDQIDVFGFDDPPAKGNVQTLGYFNMSASETDFKGFKTASNKDIIISESTLAKGKLIFEDIEDTRYSETGRTIDCKAKGGALSTSNLVMHNTMCKNEPSTSENTNDKAPKRAKVQTPMAENSHLKEPSSDKNAMDAANHQMTLKASAYSPKAASSALPRYKKKPISTTKTSFQLNEHLTESQQAEISELSSILENADSQFDFTQFRKVPSVTEKQNSTEGGSESQNLNNSDVWKDVDFNDSFAAGRDHSEGMEAIPSSPGIKELPSAGECCSKETHDSMPDFVTLAPKQGFLVKQNERLFAGFNLASGKQVNIDNDVLKKAAELFNDIDNDKELLSHAKEESRKSNIKHSSKLINNENCGKTEHTSEHLVCQSNVSLPFIKTLGKNATILVSGNEKSQNQELQLDCLKCESTDVKHTPQKETINDNSKCNESSLSELSMKGFQTASGRNIMMSESSIQKARNIFAEEHEDSFTLRCNIQNTIQIPQPVNEPTQFPYVNLGPKPTTTSGWQEKNILRRSTEKGFMPGFCTAGGKKVSVSDDSLAKAHKLFQEECTFSKEGKLDEVKQNKLMNSEPLSLLTCESVLKQSDGFIEDISTSRNALEIRPELYPEGMCSNRASNGSGNNSEFTAGEGISININQSSLLTTGNVLKNLPSESSGHDVYSVTEHLSTVVKVKRYNDSGHFVNQNLAECNDNHVLSTQKNTANISNRNEDCTSLAPLSFSTASGKSVTVSHDSLQKARLMLSEAANDVTVDTSKQEAAYITPAIRKTEAEKEQNTVDDSDRVNANTFSFSTASGKKVNISGNSLKQVRAVCLSSDPKETSAALFNVEKSVFNEDVKDVSLLQPNVTMPKAVSFSTASGKTVQLSDESLKKARVIFSEIDTCPLMQQQTNESTVEEIVIGGGMTKSKQMPLTTEKVETTRKNNGTFGFNTASGKQVSVSESALQKVKDIFQEFDDPDNYEQNKSLVRLPVSSKIKESTPGTKRLVQTAGSSYKNDNLQCKAGNLRTFQDKQAGKKSLTYSEAAISPIITTVPGNQLTPIQLVKVSTNTSALANKTKPDLYVATAQNTPQNDFEIEAAESARAFLEDDDLTDMGSAAHETYLYLNQTSNTRTGKRSRTEGPTPGEPPIKRRLLPEFDCTTDTRQQTGILKPLISTPDMMRDRRRFLYTLPLKPSTCNPESALRQVTCIPTQAHLHSKVKIFHQSLPIKSPDVASDSTSKSYSPTAAKETINCSSASKIPAKKFVPPFKKTVATLADNQSNSVQNGSSDGLIESIVYPKEDKVETICSSKDQFDDSDILQMTSNLRCSKDLQEMRIRKKLRQKIKPHPGSLYRLKMSHVKRISLQSAVAERCPTLYSREQLYRYGIVKNHIGVSSENALSFQFHCSNYFTKELLLSGNGVQLADGGWLIPTEQGNAGKEEIYRAFCDTPGVDPKLISAEWVHNHYRWIVWKLAAMEVRFPKTFACRCLTPERVLLQLKYRYDVEIDKSQRSAIKKIMERDDSPAKTLVLCIAKIISQGTRLPNACSNKTEPADSKESSAVIEVTDSWYGIKVLLDPCLTALLHKGRLFIGQKLIVHGAELIGSDDACSPLEAPESLMLKIAANSTRPVRWHTKLGYFKDPRPFCLHLSSLLSEGGVVGCVDVVIQRIYPMQWMEKMANGLYVFRNDRAEEREAEKHSANQQKKLEMLFSKIQAEFEQREVTCNRRKGLRRRSLNAQQMQTLQDGAEIYEAIQNESDPGYLESYLSAEQLKALNHHRQLLNDKKQALIQAEFRKAIECSEQDANGCTRRDVTPVWKLRIADYRNYETDAAYILNIWRPLPDVLSLLKEGCRYKMYHLAASTSKGKSLAADLQLTATKKTRFQQLQPSESILEQIYSPREVTDFSRFQEPLFSAPYAEVDLVGLIISIYKKTGAAPVVYISDESHNIVALKFWTDLGQLGLEEITKPRTYISASNLRWRSDCIEGIPTLYVGDLANISSNPKESHLQRAIQKLKLSVQNVQDFWNSSQTALMKTLQINSTDTTECSKNPTTPTWKSDVSARSGYLTPLHHSGKRLLNSVHTSDPQTENPGCSKEIQLKTCKKRKALDFLNRIPSPPPVTPVRPFVSPSLQKAFRPPRSCSVQKLGPETKGNTENVQGTTPECTKDLAKLEGEFVADEELAMINTQALLLGLEEEKKKTEQKTSRTAGKMTAHESPIENASPVPAQEQQTEEALNIPVGNSEKSYLCLRKRKRK</sequence>
<dbReference type="Pfam" id="PF09103">
    <property type="entry name" value="BRCA-2_OB1"/>
    <property type="match status" value="1"/>
</dbReference>
<dbReference type="Pfam" id="PF09169">
    <property type="entry name" value="BRCA-2_helical"/>
    <property type="match status" value="1"/>
</dbReference>
<dbReference type="InterPro" id="IPR048262">
    <property type="entry name" value="BRCA2_OB_2_dom"/>
</dbReference>
<dbReference type="InterPro" id="IPR036315">
    <property type="entry name" value="BRCA2_hlx_sf"/>
</dbReference>
<dbReference type="Ensembl" id="ENSXETT00000064180">
    <property type="protein sequence ID" value="ENSXETP00000060681"/>
    <property type="gene ID" value="ENSXETG00000017011"/>
</dbReference>
<feature type="region of interest" description="Disordered" evidence="6">
    <location>
        <begin position="599"/>
        <end position="625"/>
    </location>
</feature>
<dbReference type="PROSITE" id="PS50138">
    <property type="entry name" value="BRCA2_REPEAT"/>
    <property type="match status" value="10"/>
</dbReference>
<evidence type="ECO:0000256" key="1">
    <source>
        <dbReference type="ARBA" id="ARBA00022737"/>
    </source>
</evidence>
<dbReference type="OrthoDB" id="21095at2759"/>
<dbReference type="Pfam" id="PF22687">
    <property type="entry name" value="BRCA2_TR2"/>
    <property type="match status" value="1"/>
</dbReference>
<evidence type="ECO:0000259" key="7">
    <source>
        <dbReference type="SMART" id="SM01341"/>
    </source>
</evidence>
<feature type="region of interest" description="Disordered" evidence="6">
    <location>
        <begin position="3114"/>
        <end position="3144"/>
    </location>
</feature>
<feature type="compositionally biased region" description="Basic and acidic residues" evidence="6">
    <location>
        <begin position="3178"/>
        <end position="3187"/>
    </location>
</feature>
<dbReference type="InterPro" id="IPR012340">
    <property type="entry name" value="NA-bd_OB-fold"/>
</dbReference>
<proteinExistence type="predicted"/>
<dbReference type="GO" id="GO:0003697">
    <property type="term" value="F:single-stranded DNA binding"/>
    <property type="evidence" value="ECO:0000318"/>
    <property type="project" value="GO_Central"/>
</dbReference>
<dbReference type="InterPro" id="IPR015187">
    <property type="entry name" value="BRCA2_OB_1"/>
</dbReference>
<dbReference type="FunFam" id="2.40.50.140:FF:000205">
    <property type="entry name" value="Breast cancer susceptibility protein 2"/>
    <property type="match status" value="1"/>
</dbReference>
<reference evidence="10 11" key="3">
    <citation type="submission" date="2025-04" db="UniProtKB">
        <authorList>
            <consortium name="RefSeq"/>
        </authorList>
    </citation>
    <scope>IDENTIFICATION</scope>
    <source>
        <strain evidence="10 11">Nigerian</strain>
        <tissue evidence="10 11">Liver and blood</tissue>
    </source>
</reference>
<feature type="region of interest" description="Disordered" evidence="6">
    <location>
        <begin position="2114"/>
        <end position="2139"/>
    </location>
</feature>
<evidence type="ECO:0000313" key="11">
    <source>
        <dbReference type="RefSeq" id="XP_031753095.1"/>
    </source>
</evidence>
<dbReference type="Xenbase" id="XB-GENE-6453899">
    <property type="gene designation" value="brca2"/>
</dbReference>
<dbReference type="GO" id="GO:0005634">
    <property type="term" value="C:nucleus"/>
    <property type="evidence" value="ECO:0000318"/>
    <property type="project" value="GO_Central"/>
</dbReference>
<feature type="domain" description="Tower" evidence="7">
    <location>
        <begin position="2660"/>
        <end position="2701"/>
    </location>
</feature>
<dbReference type="RefSeq" id="XP_031753095.1">
    <property type="nucleotide sequence ID" value="XM_031897235.1"/>
</dbReference>
<feature type="region of interest" description="Disordered" evidence="6">
    <location>
        <begin position="3178"/>
        <end position="3221"/>
    </location>
</feature>
<feature type="compositionally biased region" description="Polar residues" evidence="6">
    <location>
        <begin position="3134"/>
        <end position="3144"/>
    </location>
</feature>
<evidence type="ECO:0000256" key="2">
    <source>
        <dbReference type="ARBA" id="ARBA00022763"/>
    </source>
</evidence>
<dbReference type="PANTHER" id="PTHR11289">
    <property type="entry name" value="BREAST CANCER TYPE 2 SUSCEPTIBILITY PROTEIN BRCA2"/>
    <property type="match status" value="1"/>
</dbReference>
<dbReference type="SUPFAM" id="SSF50249">
    <property type="entry name" value="Nucleic acid-binding proteins"/>
    <property type="match status" value="3"/>
</dbReference>
<protein>
    <submittedName>
        <fullName evidence="8">BRCA2, DNA repair-associated</fullName>
    </submittedName>
    <submittedName>
        <fullName evidence="10 11">Breast cancer type 2 susceptibility protein isoform X1</fullName>
    </submittedName>
</protein>
<dbReference type="RefSeq" id="XP_031753094.1">
    <property type="nucleotide sequence ID" value="XM_031897234.1"/>
</dbReference>
<dbReference type="OMA" id="VECINAN"/>
<dbReference type="PANTHER" id="PTHR11289:SF0">
    <property type="entry name" value="BREAST CANCER TYPE 2 SUSCEPTIBILITY PROTEIN"/>
    <property type="match status" value="1"/>
</dbReference>
<dbReference type="GeneTree" id="ENSGT00390000003602"/>
<dbReference type="InterPro" id="IPR015525">
    <property type="entry name" value="BRCA2"/>
</dbReference>
<keyword evidence="1" id="KW-0677">Repeat</keyword>
<dbReference type="Pfam" id="PF09121">
    <property type="entry name" value="Tower"/>
    <property type="match status" value="1"/>
</dbReference>
<keyword evidence="5" id="KW-0234">DNA repair</keyword>
<keyword evidence="2" id="KW-0227">DNA damage</keyword>
<dbReference type="InterPro" id="IPR015205">
    <property type="entry name" value="Tower_dom"/>
</dbReference>
<evidence type="ECO:0000256" key="5">
    <source>
        <dbReference type="ARBA" id="ARBA00023204"/>
    </source>
</evidence>
<dbReference type="Gene3D" id="2.40.50.140">
    <property type="entry name" value="Nucleic acid-binding proteins"/>
    <property type="match status" value="3"/>
</dbReference>
<organism evidence="8">
    <name type="scientific">Xenopus tropicalis</name>
    <name type="common">Western clawed frog</name>
    <name type="synonym">Silurana tropicalis</name>
    <dbReference type="NCBI Taxonomy" id="8364"/>
    <lineage>
        <taxon>Eukaryota</taxon>
        <taxon>Metazoa</taxon>
        <taxon>Chordata</taxon>
        <taxon>Craniata</taxon>
        <taxon>Vertebrata</taxon>
        <taxon>Euteleostomi</taxon>
        <taxon>Amphibia</taxon>
        <taxon>Batrachia</taxon>
        <taxon>Anura</taxon>
        <taxon>Pipoidea</taxon>
        <taxon>Pipidae</taxon>
        <taxon>Xenopodinae</taxon>
        <taxon>Xenopus</taxon>
        <taxon>Silurana</taxon>
    </lineage>
</organism>
<dbReference type="SUPFAM" id="SSF81872">
    <property type="entry name" value="BRCA2 helical domain"/>
    <property type="match status" value="1"/>
</dbReference>
<accession>A0A6I8PRT1</accession>
<dbReference type="Proteomes" id="UP000008143">
    <property type="component" value="Chromosome 2"/>
</dbReference>
<feature type="region of interest" description="Disordered" evidence="6">
    <location>
        <begin position="1255"/>
        <end position="1280"/>
    </location>
</feature>
<keyword evidence="3" id="KW-0238">DNA-binding</keyword>
<dbReference type="AGR" id="Xenbase:XB-GENE-6453899"/>
<dbReference type="GO" id="GO:0000724">
    <property type="term" value="P:double-strand break repair via homologous recombination"/>
    <property type="evidence" value="ECO:0000318"/>
    <property type="project" value="GO_Central"/>
</dbReference>
<feature type="region of interest" description="Disordered" evidence="6">
    <location>
        <begin position="1219"/>
        <end position="1239"/>
    </location>
</feature>
<evidence type="ECO:0000313" key="9">
    <source>
        <dbReference type="Proteomes" id="UP000008143"/>
    </source>
</evidence>
<reference evidence="8" key="1">
    <citation type="journal article" date="2010" name="Science">
        <title>The genome of the Western clawed frog Xenopus tropicalis.</title>
        <authorList>
            <person name="Hellsten U."/>
            <person name="Harland R.M."/>
            <person name="Gilchrist M.J."/>
            <person name="Hendrix D."/>
            <person name="Jurka J."/>
            <person name="Kapitonov V."/>
            <person name="Ovcharenko I."/>
            <person name="Putnam N.H."/>
            <person name="Shu S."/>
            <person name="Taher L."/>
            <person name="Blitz I.L."/>
            <person name="Blumberg B."/>
            <person name="Dichmann D.S."/>
            <person name="Dubchak I."/>
            <person name="Amaya E."/>
            <person name="Detter J.C."/>
            <person name="Fletcher R."/>
            <person name="Gerhard D.S."/>
            <person name="Goodstein D."/>
            <person name="Graves T."/>
            <person name="Grigoriev I.V."/>
            <person name="Grimwood J."/>
            <person name="Kawashima T."/>
            <person name="Lindquist E."/>
            <person name="Lucas S.M."/>
            <person name="Mead P.E."/>
            <person name="Mitros T."/>
            <person name="Ogino H."/>
            <person name="Ohta Y."/>
            <person name="Poliakov A.V."/>
            <person name="Pollet N."/>
            <person name="Robert J."/>
            <person name="Salamov A."/>
            <person name="Sater A.K."/>
            <person name="Schmutz J."/>
            <person name="Terry A."/>
            <person name="Vize P.D."/>
            <person name="Warren W.C."/>
            <person name="Wells D."/>
            <person name="Wills A."/>
            <person name="Wilson R.K."/>
            <person name="Zimmerman L.B."/>
            <person name="Zorn A.M."/>
            <person name="Grainger R."/>
            <person name="Grammer T."/>
            <person name="Khokha M.K."/>
            <person name="Richardson P.M."/>
            <person name="Rokhsar D.S."/>
        </authorList>
    </citation>
    <scope>NUCLEOTIDE SEQUENCE [LARGE SCALE GENOMIC DNA]</scope>
    <source>
        <strain evidence="8">Nigerian</strain>
    </source>
</reference>
<dbReference type="Pfam" id="PF21318">
    <property type="entry name" value="BRCA2DBD_OB2"/>
    <property type="match status" value="1"/>
</dbReference>
<dbReference type="Pfam" id="PF00634">
    <property type="entry name" value="BRCA2"/>
    <property type="match status" value="8"/>
</dbReference>
<evidence type="ECO:0000313" key="12">
    <source>
        <dbReference type="Xenbase" id="XB-GENE-6453899"/>
    </source>
</evidence>
<evidence type="ECO:0000313" key="8">
    <source>
        <dbReference type="Ensembl" id="ENSXETP00000060681"/>
    </source>
</evidence>
<evidence type="ECO:0000256" key="3">
    <source>
        <dbReference type="ARBA" id="ARBA00023125"/>
    </source>
</evidence>
<reference evidence="8" key="2">
    <citation type="submission" date="2020-05" db="UniProtKB">
        <authorList>
            <consortium name="Ensembl"/>
        </authorList>
    </citation>
    <scope>IDENTIFICATION</scope>
</reference>
<dbReference type="Bgee" id="ENSXETG00000017011">
    <property type="expression patterns" value="Expressed in ovary and 6 other cell types or tissues"/>
</dbReference>
<keyword evidence="9" id="KW-1185">Reference proteome</keyword>
<feature type="region of interest" description="Disordered" evidence="6">
    <location>
        <begin position="761"/>
        <end position="784"/>
    </location>
</feature>
<gene>
    <name evidence="8 10 11 12" type="primary">brca2</name>
</gene>